<accession>A0A2P2NJJ4</accession>
<proteinExistence type="predicted"/>
<dbReference type="AlphaFoldDB" id="A0A2P2NJJ4"/>
<organism evidence="1">
    <name type="scientific">Rhizophora mucronata</name>
    <name type="common">Asiatic mangrove</name>
    <dbReference type="NCBI Taxonomy" id="61149"/>
    <lineage>
        <taxon>Eukaryota</taxon>
        <taxon>Viridiplantae</taxon>
        <taxon>Streptophyta</taxon>
        <taxon>Embryophyta</taxon>
        <taxon>Tracheophyta</taxon>
        <taxon>Spermatophyta</taxon>
        <taxon>Magnoliopsida</taxon>
        <taxon>eudicotyledons</taxon>
        <taxon>Gunneridae</taxon>
        <taxon>Pentapetalae</taxon>
        <taxon>rosids</taxon>
        <taxon>fabids</taxon>
        <taxon>Malpighiales</taxon>
        <taxon>Rhizophoraceae</taxon>
        <taxon>Rhizophora</taxon>
    </lineage>
</organism>
<name>A0A2P2NJJ4_RHIMU</name>
<reference evidence="1" key="1">
    <citation type="submission" date="2018-02" db="EMBL/GenBank/DDBJ databases">
        <title>Rhizophora mucronata_Transcriptome.</title>
        <authorList>
            <person name="Meera S.P."/>
            <person name="Sreeshan A."/>
            <person name="Augustine A."/>
        </authorList>
    </citation>
    <scope>NUCLEOTIDE SEQUENCE</scope>
    <source>
        <tissue evidence="1">Leaf</tissue>
    </source>
</reference>
<protein>
    <submittedName>
        <fullName evidence="1">Uncharacterized protein</fullName>
    </submittedName>
</protein>
<dbReference type="EMBL" id="GGEC01062159">
    <property type="protein sequence ID" value="MBX42643.1"/>
    <property type="molecule type" value="Transcribed_RNA"/>
</dbReference>
<evidence type="ECO:0000313" key="1">
    <source>
        <dbReference type="EMBL" id="MBX42643.1"/>
    </source>
</evidence>
<sequence>MQLDFILNKSFEKVCTSCLCSTLVRIYLFFPYFC</sequence>